<evidence type="ECO:0000313" key="1">
    <source>
        <dbReference type="EMBL" id="MFD1914103.1"/>
    </source>
</evidence>
<keyword evidence="2" id="KW-1185">Reference proteome</keyword>
<comment type="caution">
    <text evidence="1">The sequence shown here is derived from an EMBL/GenBank/DDBJ whole genome shotgun (WGS) entry which is preliminary data.</text>
</comment>
<dbReference type="RefSeq" id="WP_390265088.1">
    <property type="nucleotide sequence ID" value="NZ_JBHUGH010000034.1"/>
</dbReference>
<accession>A0ABW4SAJ9</accession>
<gene>
    <name evidence="1" type="ORF">ACFSGJ_18020</name>
</gene>
<organism evidence="1 2">
    <name type="scientific">Halodurantibacterium flavum</name>
    <dbReference type="NCBI Taxonomy" id="1382802"/>
    <lineage>
        <taxon>Bacteria</taxon>
        <taxon>Pseudomonadati</taxon>
        <taxon>Pseudomonadota</taxon>
        <taxon>Alphaproteobacteria</taxon>
        <taxon>Rhodobacterales</taxon>
        <taxon>Paracoccaceae</taxon>
        <taxon>Halodurantibacterium</taxon>
    </lineage>
</organism>
<dbReference type="EMBL" id="JBHUGH010000034">
    <property type="protein sequence ID" value="MFD1914103.1"/>
    <property type="molecule type" value="Genomic_DNA"/>
</dbReference>
<dbReference type="Proteomes" id="UP001597353">
    <property type="component" value="Unassembled WGS sequence"/>
</dbReference>
<reference evidence="2" key="1">
    <citation type="journal article" date="2019" name="Int. J. Syst. Evol. Microbiol.">
        <title>The Global Catalogue of Microorganisms (GCM) 10K type strain sequencing project: providing services to taxonomists for standard genome sequencing and annotation.</title>
        <authorList>
            <consortium name="The Broad Institute Genomics Platform"/>
            <consortium name="The Broad Institute Genome Sequencing Center for Infectious Disease"/>
            <person name="Wu L."/>
            <person name="Ma J."/>
        </authorList>
    </citation>
    <scope>NUCLEOTIDE SEQUENCE [LARGE SCALE GENOMIC DNA]</scope>
    <source>
        <strain evidence="2">CGMCC 4.7242</strain>
    </source>
</reference>
<sequence length="89" mass="9734">MARLVNIPPVARVFFDGKEVVQMFLGNQDIMGFSRYRMSDGHDPSFVADFDVDVYGATGAATFALNYASNELGQPSMIADFNNDVYGAV</sequence>
<name>A0ABW4SAJ9_9RHOB</name>
<protein>
    <submittedName>
        <fullName evidence="1">Uncharacterized protein</fullName>
    </submittedName>
</protein>
<proteinExistence type="predicted"/>
<evidence type="ECO:0000313" key="2">
    <source>
        <dbReference type="Proteomes" id="UP001597353"/>
    </source>
</evidence>